<gene>
    <name evidence="2" type="ORF">TDIB3V08_LOCUS562</name>
</gene>
<reference evidence="2" key="1">
    <citation type="submission" date="2020-11" db="EMBL/GenBank/DDBJ databases">
        <authorList>
            <person name="Tran Van P."/>
        </authorList>
    </citation>
    <scope>NUCLEOTIDE SEQUENCE</scope>
</reference>
<organism evidence="2">
    <name type="scientific">Timema douglasi</name>
    <name type="common">Walking stick</name>
    <dbReference type="NCBI Taxonomy" id="61478"/>
    <lineage>
        <taxon>Eukaryota</taxon>
        <taxon>Metazoa</taxon>
        <taxon>Ecdysozoa</taxon>
        <taxon>Arthropoda</taxon>
        <taxon>Hexapoda</taxon>
        <taxon>Insecta</taxon>
        <taxon>Pterygota</taxon>
        <taxon>Neoptera</taxon>
        <taxon>Polyneoptera</taxon>
        <taxon>Phasmatodea</taxon>
        <taxon>Timematodea</taxon>
        <taxon>Timematoidea</taxon>
        <taxon>Timematidae</taxon>
        <taxon>Timema</taxon>
    </lineage>
</organism>
<evidence type="ECO:0000256" key="1">
    <source>
        <dbReference type="SAM" id="MobiDB-lite"/>
    </source>
</evidence>
<dbReference type="EMBL" id="OA564391">
    <property type="protein sequence ID" value="CAD7194128.1"/>
    <property type="molecule type" value="Genomic_DNA"/>
</dbReference>
<name>A0A7R8V9Q5_TIMDO</name>
<feature type="compositionally biased region" description="Polar residues" evidence="1">
    <location>
        <begin position="22"/>
        <end position="31"/>
    </location>
</feature>
<protein>
    <submittedName>
        <fullName evidence="2">Uncharacterized protein</fullName>
    </submittedName>
</protein>
<proteinExistence type="predicted"/>
<dbReference type="AlphaFoldDB" id="A0A7R8V9Q5"/>
<feature type="region of interest" description="Disordered" evidence="1">
    <location>
        <begin position="1"/>
        <end position="31"/>
    </location>
</feature>
<sequence>MKKEVNSHVCRRRVENHLGKNPASSPKRNSNLDLSVLGSLAQHETSTLANYATESGSPFDVMARKLVCAGTRKLADEIVEIIKQADTL</sequence>
<evidence type="ECO:0000313" key="2">
    <source>
        <dbReference type="EMBL" id="CAD7194128.1"/>
    </source>
</evidence>
<accession>A0A7R8V9Q5</accession>
<feature type="compositionally biased region" description="Basic and acidic residues" evidence="1">
    <location>
        <begin position="1"/>
        <end position="18"/>
    </location>
</feature>